<keyword evidence="3" id="KW-1185">Reference proteome</keyword>
<dbReference type="Proteomes" id="UP001064489">
    <property type="component" value="Chromosome 1"/>
</dbReference>
<name>A0AAD5JDA0_ACENE</name>
<dbReference type="EMBL" id="JAJSOW010000003">
    <property type="protein sequence ID" value="KAI9194747.1"/>
    <property type="molecule type" value="Genomic_DNA"/>
</dbReference>
<feature type="compositionally biased region" description="Basic and acidic residues" evidence="1">
    <location>
        <begin position="19"/>
        <end position="35"/>
    </location>
</feature>
<feature type="compositionally biased region" description="Low complexity" evidence="1">
    <location>
        <begin position="1"/>
        <end position="12"/>
    </location>
</feature>
<evidence type="ECO:0000313" key="3">
    <source>
        <dbReference type="Proteomes" id="UP001064489"/>
    </source>
</evidence>
<protein>
    <submittedName>
        <fullName evidence="2">Uncharacterized protein</fullName>
    </submittedName>
</protein>
<sequence>MEMSSIESSSTSRGGKRTQFVEKERQERALQDSGRARELYPATTVMHSSDLSAHSCAPLQEHRRDHRVALVQREPSIIQRTETRVQFKVFDHFKNHVDPRQPSQPRPPLFNFTAATNYRLSETKLLPPPGDHNGVNNPTAENQLLPPFDDFDGIFDLNMPFTTPNDDVDDNKQEDQDYLDKTRSIYAGRSIDIYKIKTIVGLFTAGL</sequence>
<evidence type="ECO:0000256" key="1">
    <source>
        <dbReference type="SAM" id="MobiDB-lite"/>
    </source>
</evidence>
<accession>A0AAD5JDA0</accession>
<comment type="caution">
    <text evidence="2">The sequence shown here is derived from an EMBL/GenBank/DDBJ whole genome shotgun (WGS) entry which is preliminary data.</text>
</comment>
<proteinExistence type="predicted"/>
<organism evidence="2 3">
    <name type="scientific">Acer negundo</name>
    <name type="common">Box elder</name>
    <dbReference type="NCBI Taxonomy" id="4023"/>
    <lineage>
        <taxon>Eukaryota</taxon>
        <taxon>Viridiplantae</taxon>
        <taxon>Streptophyta</taxon>
        <taxon>Embryophyta</taxon>
        <taxon>Tracheophyta</taxon>
        <taxon>Spermatophyta</taxon>
        <taxon>Magnoliopsida</taxon>
        <taxon>eudicotyledons</taxon>
        <taxon>Gunneridae</taxon>
        <taxon>Pentapetalae</taxon>
        <taxon>rosids</taxon>
        <taxon>malvids</taxon>
        <taxon>Sapindales</taxon>
        <taxon>Sapindaceae</taxon>
        <taxon>Hippocastanoideae</taxon>
        <taxon>Acereae</taxon>
        <taxon>Acer</taxon>
    </lineage>
</organism>
<gene>
    <name evidence="2" type="ORF">LWI28_008869</name>
</gene>
<evidence type="ECO:0000313" key="2">
    <source>
        <dbReference type="EMBL" id="KAI9194747.1"/>
    </source>
</evidence>
<feature type="region of interest" description="Disordered" evidence="1">
    <location>
        <begin position="1"/>
        <end position="35"/>
    </location>
</feature>
<reference evidence="2" key="2">
    <citation type="submission" date="2023-02" db="EMBL/GenBank/DDBJ databases">
        <authorList>
            <person name="Swenson N.G."/>
            <person name="Wegrzyn J.L."/>
            <person name="Mcevoy S.L."/>
        </authorList>
    </citation>
    <scope>NUCLEOTIDE SEQUENCE</scope>
    <source>
        <strain evidence="2">91603</strain>
        <tissue evidence="2">Leaf</tissue>
    </source>
</reference>
<dbReference type="AlphaFoldDB" id="A0AAD5JDA0"/>
<reference evidence="2" key="1">
    <citation type="journal article" date="2022" name="Plant J.">
        <title>Strategies of tolerance reflected in two North American maple genomes.</title>
        <authorList>
            <person name="McEvoy S.L."/>
            <person name="Sezen U.U."/>
            <person name="Trouern-Trend A."/>
            <person name="McMahon S.M."/>
            <person name="Schaberg P.G."/>
            <person name="Yang J."/>
            <person name="Wegrzyn J.L."/>
            <person name="Swenson N.G."/>
        </authorList>
    </citation>
    <scope>NUCLEOTIDE SEQUENCE</scope>
    <source>
        <strain evidence="2">91603</strain>
    </source>
</reference>